<sequence length="1125" mass="126272">MARLIGFGAPAKHVVEMARAEVRENPRAPEDLKEFSRIRLEDAETGVHTVLRKYRLACKVQIDTKNLGPNQLADFPYIKLSSWLQYLTTARIARQFCGVSSLQKMKRVLAEFWKRYEAVHPNHDIFRRARQGALDLQSTLPYFSHSDEGRAYKKEFCKVVVVLFLDRVGRVYCVGSFGGAAQFVSPIRCLMSVSVDIPGHGHFDIKLTASSTAADIILLLRERLPDSPWHGNKLLSSGVCQLQCDDIVEATRHSTLVLTNYSEITSQEPVCKFLACLEQHALVRELSSSTFYWVCAYANNQHCVEEDIKSNPRSTSFYRAMQMSEGVLLVLDSAGTSRSRSPSTKAETGSYFSFFKDERRALSLTDSWNFSSLDRNVSLCCSYPTVFRVLSGKTHLVLRPRYDSQRPGRQAGETMRESRNEANRGAATLDSEDATLSHYVGTELLEGSFRTRCLMSVSVDIPGHGYFDIKLTASSTAADIILLLRERLPDSPWHGNKLLSSGVCQLQCDDIVEATHRSTLVLANYSEITNQETFCIKDTAERGITREQLAKIVVFISKMADRWCDGYAKKGCSMVEIMAIQVQRPHWFVSHAWIEPVCKFLACLEQHALVRELSSSTFYWVCAYANNQHCVEEDIKSNPRSTSFYRAMQMSEGVLLVLDSAGTSQLEPVSKHQGHATTVSDQAPEKTLGVTSPSWVLHVAWKGRQAGETMRESRNEANHGAATLDSERQGVELDATSLSHYVGTELLEGSFRTRCLMSVSVDIPGHGYFDIKLTASSTAADIISLLRERLPDSPWHGNKVLSSGVCQLQCDDIVEATHRSTLVLTNYSEITNQEAFCIKDTAERGITCEQLAKIVVFISKMADRWCDGYAKKGCSMVELMAIQVQRPHWFVSHAWIEPVCKFLACLEQHALVRELSSSTFYWVCAYANNQHCVEEDIKSNPRSTSFYRAMQMSEGVLLVLDSAGTSKVAVAPGAQLERRSHTEASECPVEVITVMKVFSRSLHEVHCSGSNAQHCAIDESRESLGIPRETRVHLPCPREMLTLRCILPATLPEDATSEPFCIEDTAERGITREQLAKIVVFISKMADRWCETFGEQRGTRLQFETFNLYHANHWIIKPATEAWIC</sequence>
<reference evidence="2" key="1">
    <citation type="submission" date="2022-10" db="EMBL/GenBank/DDBJ databases">
        <authorList>
            <person name="Chen Y."/>
            <person name="Dougan E. K."/>
            <person name="Chan C."/>
            <person name="Rhodes N."/>
            <person name="Thang M."/>
        </authorList>
    </citation>
    <scope>NUCLEOTIDE SEQUENCE</scope>
</reference>
<dbReference type="OrthoDB" id="305162at2759"/>
<gene>
    <name evidence="2" type="ORF">C1SCF055_LOCUS37590</name>
</gene>
<protein>
    <submittedName>
        <fullName evidence="2">Uncharacterized protein</fullName>
    </submittedName>
</protein>
<evidence type="ECO:0000313" key="4">
    <source>
        <dbReference type="Proteomes" id="UP001152797"/>
    </source>
</evidence>
<evidence type="ECO:0000313" key="3">
    <source>
        <dbReference type="EMBL" id="CAL1165913.1"/>
    </source>
</evidence>
<keyword evidence="4" id="KW-1185">Reference proteome</keyword>
<dbReference type="EMBL" id="CAMXCT020005512">
    <property type="protein sequence ID" value="CAL1165913.1"/>
    <property type="molecule type" value="Genomic_DNA"/>
</dbReference>
<feature type="region of interest" description="Disordered" evidence="1">
    <location>
        <begin position="401"/>
        <end position="427"/>
    </location>
</feature>
<dbReference type="EMBL" id="CAMXCT010005512">
    <property type="protein sequence ID" value="CAI4012538.1"/>
    <property type="molecule type" value="Genomic_DNA"/>
</dbReference>
<dbReference type="EMBL" id="CAMXCT030005512">
    <property type="protein sequence ID" value="CAL4799850.1"/>
    <property type="molecule type" value="Genomic_DNA"/>
</dbReference>
<evidence type="ECO:0000313" key="2">
    <source>
        <dbReference type="EMBL" id="CAI4012538.1"/>
    </source>
</evidence>
<name>A0A9P1GGR0_9DINO</name>
<accession>A0A9P1GGR0</accession>
<dbReference type="AlphaFoldDB" id="A0A9P1GGR0"/>
<proteinExistence type="predicted"/>
<comment type="caution">
    <text evidence="2">The sequence shown here is derived from an EMBL/GenBank/DDBJ whole genome shotgun (WGS) entry which is preliminary data.</text>
</comment>
<evidence type="ECO:0000256" key="1">
    <source>
        <dbReference type="SAM" id="MobiDB-lite"/>
    </source>
</evidence>
<organism evidence="2">
    <name type="scientific">Cladocopium goreaui</name>
    <dbReference type="NCBI Taxonomy" id="2562237"/>
    <lineage>
        <taxon>Eukaryota</taxon>
        <taxon>Sar</taxon>
        <taxon>Alveolata</taxon>
        <taxon>Dinophyceae</taxon>
        <taxon>Suessiales</taxon>
        <taxon>Symbiodiniaceae</taxon>
        <taxon>Cladocopium</taxon>
    </lineage>
</organism>
<reference evidence="3" key="2">
    <citation type="submission" date="2024-04" db="EMBL/GenBank/DDBJ databases">
        <authorList>
            <person name="Chen Y."/>
            <person name="Shah S."/>
            <person name="Dougan E. K."/>
            <person name="Thang M."/>
            <person name="Chan C."/>
        </authorList>
    </citation>
    <scope>NUCLEOTIDE SEQUENCE [LARGE SCALE GENOMIC DNA]</scope>
</reference>
<dbReference type="Proteomes" id="UP001152797">
    <property type="component" value="Unassembled WGS sequence"/>
</dbReference>